<name>A0A1H9UEN4_9FIRM</name>
<reference evidence="4" key="1">
    <citation type="submission" date="2016-10" db="EMBL/GenBank/DDBJ databases">
        <authorList>
            <person name="Varghese N."/>
            <person name="Submissions S."/>
        </authorList>
    </citation>
    <scope>NUCLEOTIDE SEQUENCE [LARGE SCALE GENOMIC DNA]</scope>
    <source>
        <strain evidence="4">S1b</strain>
    </source>
</reference>
<keyword evidence="1" id="KW-0472">Membrane</keyword>
<keyword evidence="1" id="KW-0812">Transmembrane</keyword>
<protein>
    <recommendedName>
        <fullName evidence="2">DUF3592 domain-containing protein</fullName>
    </recommendedName>
</protein>
<dbReference type="Proteomes" id="UP000182471">
    <property type="component" value="Unassembled WGS sequence"/>
</dbReference>
<dbReference type="InterPro" id="IPR021994">
    <property type="entry name" value="DUF3592"/>
</dbReference>
<feature type="domain" description="DUF3592" evidence="2">
    <location>
        <begin position="57"/>
        <end position="125"/>
    </location>
</feature>
<keyword evidence="1" id="KW-1133">Transmembrane helix</keyword>
<dbReference type="AlphaFoldDB" id="A0A1H9UEN4"/>
<evidence type="ECO:0000256" key="1">
    <source>
        <dbReference type="SAM" id="Phobius"/>
    </source>
</evidence>
<evidence type="ECO:0000313" key="3">
    <source>
        <dbReference type="EMBL" id="SES08030.1"/>
    </source>
</evidence>
<gene>
    <name evidence="3" type="ORF">SAMN02910429_02081</name>
</gene>
<dbReference type="Pfam" id="PF12158">
    <property type="entry name" value="DUF3592"/>
    <property type="match status" value="1"/>
</dbReference>
<organism evidence="3 4">
    <name type="scientific">Lachnobacterium bovis</name>
    <dbReference type="NCBI Taxonomy" id="140626"/>
    <lineage>
        <taxon>Bacteria</taxon>
        <taxon>Bacillati</taxon>
        <taxon>Bacillota</taxon>
        <taxon>Clostridia</taxon>
        <taxon>Lachnospirales</taxon>
        <taxon>Lachnospiraceae</taxon>
        <taxon>Lachnobacterium</taxon>
    </lineage>
</organism>
<dbReference type="RefSeq" id="WP_074730902.1">
    <property type="nucleotide sequence ID" value="NZ_FOGW01000028.1"/>
</dbReference>
<sequence>MKAKTYINYNNCSRRATSGEKKLLVSIFTLVTIVLWIVDIVTIGIFFKQKMTYTAETNATIINMERRYTTDSHHHSTIMYHPVYSFTYKNKEYTVTDNYGTSSPNHSINDVVKIKLNPDNPNKAYEVNTRNTFMGLFIGIFSFIGTIFTIVTFALRHTSPKKITIYNRCFYDDYL</sequence>
<proteinExistence type="predicted"/>
<keyword evidence="4" id="KW-1185">Reference proteome</keyword>
<dbReference type="EMBL" id="FOGW01000028">
    <property type="protein sequence ID" value="SES08030.1"/>
    <property type="molecule type" value="Genomic_DNA"/>
</dbReference>
<feature type="transmembrane region" description="Helical" evidence="1">
    <location>
        <begin position="133"/>
        <end position="155"/>
    </location>
</feature>
<evidence type="ECO:0000313" key="4">
    <source>
        <dbReference type="Proteomes" id="UP000182471"/>
    </source>
</evidence>
<feature type="transmembrane region" description="Helical" evidence="1">
    <location>
        <begin position="23"/>
        <end position="47"/>
    </location>
</feature>
<accession>A0A1H9UEN4</accession>
<evidence type="ECO:0000259" key="2">
    <source>
        <dbReference type="Pfam" id="PF12158"/>
    </source>
</evidence>